<evidence type="ECO:0000256" key="1">
    <source>
        <dbReference type="SAM" id="MobiDB-lite"/>
    </source>
</evidence>
<feature type="compositionally biased region" description="Basic and acidic residues" evidence="1">
    <location>
        <begin position="117"/>
        <end position="128"/>
    </location>
</feature>
<dbReference type="InterPro" id="IPR047919">
    <property type="entry name" value="SCO3374-like"/>
</dbReference>
<reference evidence="2" key="1">
    <citation type="submission" date="2022-06" db="EMBL/GenBank/DDBJ databases">
        <title>Draft genome sequence of Streptomyces sp. RB6PN25 isolated from peat swamp forest in Thailand.</title>
        <authorList>
            <person name="Duangmal K."/>
            <person name="Klaysubun C."/>
        </authorList>
    </citation>
    <scope>NUCLEOTIDE SEQUENCE</scope>
    <source>
        <strain evidence="2">RB6PN25</strain>
    </source>
</reference>
<evidence type="ECO:0000313" key="2">
    <source>
        <dbReference type="EMBL" id="MCQ4080987.1"/>
    </source>
</evidence>
<dbReference type="EMBL" id="JANFNG010000006">
    <property type="protein sequence ID" value="MCQ4080987.1"/>
    <property type="molecule type" value="Genomic_DNA"/>
</dbReference>
<evidence type="ECO:0000313" key="3">
    <source>
        <dbReference type="Proteomes" id="UP001057702"/>
    </source>
</evidence>
<dbReference type="Proteomes" id="UP001057702">
    <property type="component" value="Unassembled WGS sequence"/>
</dbReference>
<comment type="caution">
    <text evidence="2">The sequence shown here is derived from an EMBL/GenBank/DDBJ whole genome shotgun (WGS) entry which is preliminary data.</text>
</comment>
<proteinExistence type="predicted"/>
<sequence length="199" mass="21466">MGPATPRTLKRQNWYERELGWATTDDRPLRLRTGLRFDALDVPAGAGLAFLRRMNSHTATGRTGPAARSGDRVLLLVAAGSAEELPGLFEWLEWSGIELDLRAHGAGGSIPAPVPPHAEREAAGDRRRPVWLRPPEPGREVEPTLPALTWSSDRSGSRCGAHDPVGLASLLGALATQCHRARLFPASSVPTEDQPCAFS</sequence>
<dbReference type="NCBIfam" id="NF040464">
    <property type="entry name" value="SCO3374_fam"/>
    <property type="match status" value="1"/>
</dbReference>
<accession>A0ABT1PTJ0</accession>
<name>A0ABT1PTJ0_9ACTN</name>
<keyword evidence="3" id="KW-1185">Reference proteome</keyword>
<dbReference type="RefSeq" id="WP_255920092.1">
    <property type="nucleotide sequence ID" value="NZ_JANFNG010000006.1"/>
</dbReference>
<protein>
    <submittedName>
        <fullName evidence="2">SCO3374 family protein</fullName>
    </submittedName>
</protein>
<feature type="region of interest" description="Disordered" evidence="1">
    <location>
        <begin position="110"/>
        <end position="143"/>
    </location>
</feature>
<gene>
    <name evidence="2" type="ORF">NGB36_10345</name>
</gene>
<organism evidence="2 3">
    <name type="scientific">Streptomyces humicola</name>
    <dbReference type="NCBI Taxonomy" id="2953240"/>
    <lineage>
        <taxon>Bacteria</taxon>
        <taxon>Bacillati</taxon>
        <taxon>Actinomycetota</taxon>
        <taxon>Actinomycetes</taxon>
        <taxon>Kitasatosporales</taxon>
        <taxon>Streptomycetaceae</taxon>
        <taxon>Streptomyces</taxon>
    </lineage>
</organism>